<dbReference type="Proteomes" id="UP001231915">
    <property type="component" value="Unassembled WGS sequence"/>
</dbReference>
<organism evidence="1 2">
    <name type="scientific">Pseudoalteromonas obscura</name>
    <dbReference type="NCBI Taxonomy" id="3048491"/>
    <lineage>
        <taxon>Bacteria</taxon>
        <taxon>Pseudomonadati</taxon>
        <taxon>Pseudomonadota</taxon>
        <taxon>Gammaproteobacteria</taxon>
        <taxon>Alteromonadales</taxon>
        <taxon>Pseudoalteromonadaceae</taxon>
        <taxon>Pseudoalteromonas</taxon>
    </lineage>
</organism>
<evidence type="ECO:0000313" key="1">
    <source>
        <dbReference type="EMBL" id="MDK2594036.1"/>
    </source>
</evidence>
<dbReference type="EMBL" id="JASJUT010000001">
    <property type="protein sequence ID" value="MDK2594036.1"/>
    <property type="molecule type" value="Genomic_DNA"/>
</dbReference>
<accession>A0ABT7EGB6</accession>
<dbReference type="RefSeq" id="WP_211009249.1">
    <property type="nucleotide sequence ID" value="NZ_JASJUT010000001.1"/>
</dbReference>
<evidence type="ECO:0000313" key="2">
    <source>
        <dbReference type="Proteomes" id="UP001231915"/>
    </source>
</evidence>
<name>A0ABT7EGB6_9GAMM</name>
<protein>
    <submittedName>
        <fullName evidence="1">Uncharacterized protein</fullName>
    </submittedName>
</protein>
<reference evidence="1 2" key="1">
    <citation type="submission" date="2023-05" db="EMBL/GenBank/DDBJ databases">
        <title>Pseudoalteromonas ardens sp. nov., Pseudoalteromonas obscura sp. nov., and Pseudoalteromonas umbrosa sp. nov., isolated from the coral Montipora capitata.</title>
        <authorList>
            <person name="Thomas E.M."/>
            <person name="Smith E.M."/>
            <person name="Papke E."/>
            <person name="Shlafstein M.D."/>
            <person name="Oline D.K."/>
            <person name="Videau P."/>
            <person name="Saw J.H."/>
            <person name="Strangman W.K."/>
            <person name="Ushijima B."/>
        </authorList>
    </citation>
    <scope>NUCLEOTIDE SEQUENCE [LARGE SCALE GENOMIC DNA]</scope>
    <source>
        <strain evidence="1 2">P94</strain>
    </source>
</reference>
<sequence>MEFIITRIKTSIGIFRLEGNISASGLLCFSTAEFMGTDGWVEIDLESESGTSILSKIEGEVASHLRG</sequence>
<gene>
    <name evidence="1" type="ORF">QNM18_03000</name>
</gene>
<keyword evidence="2" id="KW-1185">Reference proteome</keyword>
<comment type="caution">
    <text evidence="1">The sequence shown here is derived from an EMBL/GenBank/DDBJ whole genome shotgun (WGS) entry which is preliminary data.</text>
</comment>
<proteinExistence type="predicted"/>